<evidence type="ECO:0000259" key="12">
    <source>
        <dbReference type="Pfam" id="PF00850"/>
    </source>
</evidence>
<feature type="compositionally biased region" description="Low complexity" evidence="11">
    <location>
        <begin position="98"/>
        <end position="109"/>
    </location>
</feature>
<name>A0A085N690_9BILA</name>
<feature type="domain" description="Histone deacetylase" evidence="12">
    <location>
        <begin position="401"/>
        <end position="713"/>
    </location>
</feature>
<dbReference type="GO" id="GO:0040029">
    <property type="term" value="P:epigenetic regulation of gene expression"/>
    <property type="evidence" value="ECO:0007669"/>
    <property type="project" value="TreeGrafter"/>
</dbReference>
<dbReference type="Proteomes" id="UP000030758">
    <property type="component" value="Unassembled WGS sequence"/>
</dbReference>
<keyword evidence="6" id="KW-0156">Chromatin regulator</keyword>
<dbReference type="InterPro" id="IPR037138">
    <property type="entry name" value="His_deacetylse_dom_sf"/>
</dbReference>
<evidence type="ECO:0000256" key="9">
    <source>
        <dbReference type="ARBA" id="ARBA00023242"/>
    </source>
</evidence>
<dbReference type="EMBL" id="KL367546">
    <property type="protein sequence ID" value="KFD64986.1"/>
    <property type="molecule type" value="Genomic_DNA"/>
</dbReference>
<dbReference type="EC" id="3.5.1.98" evidence="3"/>
<evidence type="ECO:0000256" key="5">
    <source>
        <dbReference type="ARBA" id="ARBA00022801"/>
    </source>
</evidence>
<evidence type="ECO:0000256" key="7">
    <source>
        <dbReference type="ARBA" id="ARBA00023015"/>
    </source>
</evidence>
<dbReference type="PANTHER" id="PTHR10625">
    <property type="entry name" value="HISTONE DEACETYLASE HDAC1-RELATED"/>
    <property type="match status" value="1"/>
</dbReference>
<comment type="subcellular location">
    <subcellularLocation>
        <location evidence="1">Nucleus</location>
    </subcellularLocation>
</comment>
<dbReference type="PANTHER" id="PTHR10625:SF5">
    <property type="entry name" value="HISTONE DEACETYLASE"/>
    <property type="match status" value="1"/>
</dbReference>
<dbReference type="InterPro" id="IPR023801">
    <property type="entry name" value="His_deacetylse_dom"/>
</dbReference>
<dbReference type="GO" id="GO:0000118">
    <property type="term" value="C:histone deacetylase complex"/>
    <property type="evidence" value="ECO:0007669"/>
    <property type="project" value="TreeGrafter"/>
</dbReference>
<comment type="catalytic activity">
    <reaction evidence="10">
        <text>N(6)-acetyl-L-lysyl-[histone] + H2O = L-lysyl-[histone] + acetate</text>
        <dbReference type="Rhea" id="RHEA:58196"/>
        <dbReference type="Rhea" id="RHEA-COMP:9845"/>
        <dbReference type="Rhea" id="RHEA-COMP:11338"/>
        <dbReference type="ChEBI" id="CHEBI:15377"/>
        <dbReference type="ChEBI" id="CHEBI:29969"/>
        <dbReference type="ChEBI" id="CHEBI:30089"/>
        <dbReference type="ChEBI" id="CHEBI:61930"/>
        <dbReference type="EC" id="3.5.1.98"/>
    </reaction>
</comment>
<evidence type="ECO:0000256" key="11">
    <source>
        <dbReference type="SAM" id="MobiDB-lite"/>
    </source>
</evidence>
<feature type="region of interest" description="Disordered" evidence="11">
    <location>
        <begin position="78"/>
        <end position="112"/>
    </location>
</feature>
<keyword evidence="15" id="KW-1185">Reference proteome</keyword>
<keyword evidence="5" id="KW-0378">Hydrolase</keyword>
<proteinExistence type="inferred from homology"/>
<evidence type="ECO:0000256" key="4">
    <source>
        <dbReference type="ARBA" id="ARBA00022491"/>
    </source>
</evidence>
<evidence type="ECO:0000313" key="14">
    <source>
        <dbReference type="EMBL" id="KFD64986.1"/>
    </source>
</evidence>
<keyword evidence="8" id="KW-0804">Transcription</keyword>
<keyword evidence="4" id="KW-0678">Repressor</keyword>
<evidence type="ECO:0000256" key="3">
    <source>
        <dbReference type="ARBA" id="ARBA00012111"/>
    </source>
</evidence>
<organism evidence="14">
    <name type="scientific">Trichuris suis</name>
    <name type="common">pig whipworm</name>
    <dbReference type="NCBI Taxonomy" id="68888"/>
    <lineage>
        <taxon>Eukaryota</taxon>
        <taxon>Metazoa</taxon>
        <taxon>Ecdysozoa</taxon>
        <taxon>Nematoda</taxon>
        <taxon>Enoplea</taxon>
        <taxon>Dorylaimia</taxon>
        <taxon>Trichinellida</taxon>
        <taxon>Trichuridae</taxon>
        <taxon>Trichuris</taxon>
    </lineage>
</organism>
<dbReference type="EMBL" id="KL363351">
    <property type="protein sequence ID" value="KFD46842.1"/>
    <property type="molecule type" value="Genomic_DNA"/>
</dbReference>
<dbReference type="InterPro" id="IPR000286">
    <property type="entry name" value="HDACs"/>
</dbReference>
<gene>
    <name evidence="13" type="ORF">M513_12288</name>
    <name evidence="14" type="ORF">M514_12288</name>
</gene>
<dbReference type="Pfam" id="PF00850">
    <property type="entry name" value="Hist_deacetyl"/>
    <property type="match status" value="1"/>
</dbReference>
<dbReference type="GO" id="GO:0141221">
    <property type="term" value="F:histone deacetylase activity, hydrolytic mechanism"/>
    <property type="evidence" value="ECO:0007669"/>
    <property type="project" value="UniProtKB-EC"/>
</dbReference>
<dbReference type="InterPro" id="IPR023696">
    <property type="entry name" value="Ureohydrolase_dom_sf"/>
</dbReference>
<comment type="similarity">
    <text evidence="2">Belongs to the histone deacetylase family. HD type 2 subfamily.</text>
</comment>
<accession>A0A085N690</accession>
<keyword evidence="9" id="KW-0539">Nucleus</keyword>
<dbReference type="AlphaFoldDB" id="A0A085N690"/>
<dbReference type="PRINTS" id="PR01270">
    <property type="entry name" value="HDASUPER"/>
</dbReference>
<dbReference type="SUPFAM" id="SSF52768">
    <property type="entry name" value="Arginase/deacetylase"/>
    <property type="match status" value="1"/>
</dbReference>
<evidence type="ECO:0000313" key="15">
    <source>
        <dbReference type="Proteomes" id="UP000030764"/>
    </source>
</evidence>
<sequence>MNDESLLGALASRSDPSALMELEQRVLALQCNYKQRQSDLVEQFQRSQQELAASHLAESQNLLEEFLKERSAAHAPVLRHSSLPTMSPLPRASSIETAASSGSPAGHSPCTISDRTKEKLKAFIYSKRRRQLSSGDEICHHYSPYPRTSSDFHQLRKVRSEPDLDSQLAGLRGRLPEAVLSSDISTSRSLASPCCREFPSLLANNSGSLTFPAPSLPCLPLYFSRSTDNLNRSDATGVPPFSSFLRNSSLFLSTPSLVSASSSSGCNPTSNYLSPFSTFLGPGGMLMSTDFPNATYLSPSLYGSGLLAPFDATTSSFLPPMEQYQYNVLRQQLRDLVLRRKSLVREETDDEVAREGLGTQLPKSLACLGISENAEASKTTGVVFDLSMARHECICPIKVQHIENGERIKAIWSYLQKTNILDKCKKISGRKTPLEYIRLCHGECYTTFFGVSPTACMKSDPTRMPLRGFVQLLCGGIGVDEDTYFNDGETQLSARMAVGCTVDLCLAVANGSTENGFAIVRPPGHMAEPNQAAAFCFFNNVAIAAHALLQKKSNVKKIAIVDWDVHHGKGLQQIFEADPRVLYLSLHRHDHGLFYPGSGAADEVGRDEGVGYTVNVPWYGDSMGDADYLAAFRYVVLPVLDQFQPDFIIVAAGFDAADGHSPIIGGYKLSPALFAYMTNALMSYAGGKVVLVLEGGYDVPIVCQCVEQCLRALCHDQVVSLSEESLSKPPCNSAKQALKRVLSIQQKYWPKINAAVDLNTSQNECDEQIDDV</sequence>
<dbReference type="Proteomes" id="UP000030764">
    <property type="component" value="Unassembled WGS sequence"/>
</dbReference>
<reference evidence="14 15" key="1">
    <citation type="journal article" date="2014" name="Nat. Genet.">
        <title>Genome and transcriptome of the porcine whipworm Trichuris suis.</title>
        <authorList>
            <person name="Jex A.R."/>
            <person name="Nejsum P."/>
            <person name="Schwarz E.M."/>
            <person name="Hu L."/>
            <person name="Young N.D."/>
            <person name="Hall R.S."/>
            <person name="Korhonen P.K."/>
            <person name="Liao S."/>
            <person name="Thamsborg S."/>
            <person name="Xia J."/>
            <person name="Xu P."/>
            <person name="Wang S."/>
            <person name="Scheerlinck J.P."/>
            <person name="Hofmann A."/>
            <person name="Sternberg P.W."/>
            <person name="Wang J."/>
            <person name="Gasser R.B."/>
        </authorList>
    </citation>
    <scope>NUCLEOTIDE SEQUENCE [LARGE SCALE GENOMIC DNA]</scope>
    <source>
        <strain evidence="14">DCEP-RM93F</strain>
        <strain evidence="13">DCEP-RM93M</strain>
    </source>
</reference>
<dbReference type="Gene3D" id="3.40.800.20">
    <property type="entry name" value="Histone deacetylase domain"/>
    <property type="match status" value="1"/>
</dbReference>
<evidence type="ECO:0000256" key="1">
    <source>
        <dbReference type="ARBA" id="ARBA00004123"/>
    </source>
</evidence>
<protein>
    <recommendedName>
        <fullName evidence="3">histone deacetylase</fullName>
        <ecNumber evidence="3">3.5.1.98</ecNumber>
    </recommendedName>
</protein>
<keyword evidence="7" id="KW-0805">Transcription regulation</keyword>
<evidence type="ECO:0000256" key="8">
    <source>
        <dbReference type="ARBA" id="ARBA00023163"/>
    </source>
</evidence>
<evidence type="ECO:0000256" key="2">
    <source>
        <dbReference type="ARBA" id="ARBA00007738"/>
    </source>
</evidence>
<evidence type="ECO:0000256" key="6">
    <source>
        <dbReference type="ARBA" id="ARBA00022853"/>
    </source>
</evidence>
<evidence type="ECO:0000256" key="10">
    <source>
        <dbReference type="ARBA" id="ARBA00048287"/>
    </source>
</evidence>
<evidence type="ECO:0000313" key="13">
    <source>
        <dbReference type="EMBL" id="KFD46842.1"/>
    </source>
</evidence>